<accession>A0AA39WNK2</accession>
<dbReference type="Proteomes" id="UP001175001">
    <property type="component" value="Unassembled WGS sequence"/>
</dbReference>
<comment type="caution">
    <text evidence="2">The sequence shown here is derived from an EMBL/GenBank/DDBJ whole genome shotgun (WGS) entry which is preliminary data.</text>
</comment>
<name>A0AA39WNK2_9PEZI</name>
<protein>
    <submittedName>
        <fullName evidence="2">Uncharacterized protein</fullName>
    </submittedName>
</protein>
<dbReference type="EMBL" id="JAUJDW010000183">
    <property type="protein sequence ID" value="KAK0618627.1"/>
    <property type="molecule type" value="Genomic_DNA"/>
</dbReference>
<feature type="compositionally biased region" description="Polar residues" evidence="1">
    <location>
        <begin position="23"/>
        <end position="36"/>
    </location>
</feature>
<reference evidence="2" key="1">
    <citation type="submission" date="2023-06" db="EMBL/GenBank/DDBJ databases">
        <title>Multi-omics analyses reveal the molecular pathogenesis toolkit of Lasiodiplodia hormozganensis, a cross-kingdom pathogen.</title>
        <authorList>
            <person name="Felix C."/>
            <person name="Meneses R."/>
            <person name="Goncalves M.F.M."/>
            <person name="Tilleman L."/>
            <person name="Duarte A.S."/>
            <person name="Jorrin-Novo J.V."/>
            <person name="Van De Peer Y."/>
            <person name="Deforce D."/>
            <person name="Van Nieuwerburgh F."/>
            <person name="Esteves A.C."/>
            <person name="Alves A."/>
        </authorList>
    </citation>
    <scope>NUCLEOTIDE SEQUENCE</scope>
    <source>
        <strain evidence="2">CBS 339.90</strain>
    </source>
</reference>
<dbReference type="AlphaFoldDB" id="A0AA39WNK2"/>
<keyword evidence="3" id="KW-1185">Reference proteome</keyword>
<gene>
    <name evidence="2" type="ORF">DIS24_g11688</name>
</gene>
<organism evidence="2 3">
    <name type="scientific">Lasiodiplodia hormozganensis</name>
    <dbReference type="NCBI Taxonomy" id="869390"/>
    <lineage>
        <taxon>Eukaryota</taxon>
        <taxon>Fungi</taxon>
        <taxon>Dikarya</taxon>
        <taxon>Ascomycota</taxon>
        <taxon>Pezizomycotina</taxon>
        <taxon>Dothideomycetes</taxon>
        <taxon>Dothideomycetes incertae sedis</taxon>
        <taxon>Botryosphaeriales</taxon>
        <taxon>Botryosphaeriaceae</taxon>
        <taxon>Lasiodiplodia</taxon>
    </lineage>
</organism>
<sequence>MVDNLDYADERSSQHDLEDDEPSSSPAEVATTTSIHPPTMNDCAEPNHTKPSTVQFHKANKEASFHKLKHAENNALAVGAFLKHRHDKVWPTGSAKITPTSKDDDKSYIKSLAKQPSIKRLKARRVLMHPTLDC</sequence>
<evidence type="ECO:0000256" key="1">
    <source>
        <dbReference type="SAM" id="MobiDB-lite"/>
    </source>
</evidence>
<evidence type="ECO:0000313" key="2">
    <source>
        <dbReference type="EMBL" id="KAK0618627.1"/>
    </source>
</evidence>
<feature type="region of interest" description="Disordered" evidence="1">
    <location>
        <begin position="1"/>
        <end position="51"/>
    </location>
</feature>
<evidence type="ECO:0000313" key="3">
    <source>
        <dbReference type="Proteomes" id="UP001175001"/>
    </source>
</evidence>
<proteinExistence type="predicted"/>